<dbReference type="Pfam" id="PF13641">
    <property type="entry name" value="Glyco_tranf_2_3"/>
    <property type="match status" value="1"/>
</dbReference>
<evidence type="ECO:0008006" key="2">
    <source>
        <dbReference type="Google" id="ProtNLM"/>
    </source>
</evidence>
<dbReference type="InterPro" id="IPR029044">
    <property type="entry name" value="Nucleotide-diphossugar_trans"/>
</dbReference>
<protein>
    <recommendedName>
        <fullName evidence="2">Glycosyltransferase 2-like domain-containing protein</fullName>
    </recommendedName>
</protein>
<reference evidence="1" key="1">
    <citation type="journal article" date="2014" name="Front. Microbiol.">
        <title>High frequency of phylogenetically diverse reductive dehalogenase-homologous genes in deep subseafloor sedimentary metagenomes.</title>
        <authorList>
            <person name="Kawai M."/>
            <person name="Futagami T."/>
            <person name="Toyoda A."/>
            <person name="Takaki Y."/>
            <person name="Nishi S."/>
            <person name="Hori S."/>
            <person name="Arai W."/>
            <person name="Tsubouchi T."/>
            <person name="Morono Y."/>
            <person name="Uchiyama I."/>
            <person name="Ito T."/>
            <person name="Fujiyama A."/>
            <person name="Inagaki F."/>
            <person name="Takami H."/>
        </authorList>
    </citation>
    <scope>NUCLEOTIDE SEQUENCE</scope>
    <source>
        <strain evidence="1">Expedition CK06-06</strain>
    </source>
</reference>
<proteinExistence type="predicted"/>
<dbReference type="AlphaFoldDB" id="X0WX41"/>
<dbReference type="Gene3D" id="3.90.550.10">
    <property type="entry name" value="Spore Coat Polysaccharide Biosynthesis Protein SpsA, Chain A"/>
    <property type="match status" value="1"/>
</dbReference>
<gene>
    <name evidence="1" type="ORF">S01H1_71578</name>
</gene>
<accession>X0WX41</accession>
<name>X0WX41_9ZZZZ</name>
<dbReference type="EMBL" id="BARS01047672">
    <property type="protein sequence ID" value="GAG28983.1"/>
    <property type="molecule type" value="Genomic_DNA"/>
</dbReference>
<organism evidence="1">
    <name type="scientific">marine sediment metagenome</name>
    <dbReference type="NCBI Taxonomy" id="412755"/>
    <lineage>
        <taxon>unclassified sequences</taxon>
        <taxon>metagenomes</taxon>
        <taxon>ecological metagenomes</taxon>
    </lineage>
</organism>
<dbReference type="PANTHER" id="PTHR43179">
    <property type="entry name" value="RHAMNOSYLTRANSFERASE WBBL"/>
    <property type="match status" value="1"/>
</dbReference>
<feature type="non-terminal residue" evidence="1">
    <location>
        <position position="1"/>
    </location>
</feature>
<dbReference type="SUPFAM" id="SSF53448">
    <property type="entry name" value="Nucleotide-diphospho-sugar transferases"/>
    <property type="match status" value="1"/>
</dbReference>
<evidence type="ECO:0000313" key="1">
    <source>
        <dbReference type="EMBL" id="GAG28983.1"/>
    </source>
</evidence>
<dbReference type="PANTHER" id="PTHR43179:SF7">
    <property type="entry name" value="RHAMNOSYLTRANSFERASE WBBL"/>
    <property type="match status" value="1"/>
</dbReference>
<feature type="non-terminal residue" evidence="1">
    <location>
        <position position="244"/>
    </location>
</feature>
<comment type="caution">
    <text evidence="1">The sequence shown here is derived from an EMBL/GenBank/DDBJ whole genome shotgun (WGS) entry which is preliminary data.</text>
</comment>
<sequence length="244" mass="27589">NGGYAYANNLGLMAFGFQDGPLARRPSALVPKYALLLNPDTLLPPSALWEMLDFMGAHHEAGAAGPRLIREDGSLDLACRRSFPTPRAFFYRTVGLSKLFPQSRRFGRYNLTYLDPDDLTEVDSVVGAFMLVRAEAICQVGLLDESFFMYGEDLDWAYRIRRAGWKIYYNPQVTVLHIKEAASKHSRRARYEFYRAMDIFYRKHYAATTPLLLHWLIIGGIALRGSLAMLGEIARGSPRVEIST</sequence>